<dbReference type="Proteomes" id="UP000073492">
    <property type="component" value="Unassembled WGS sequence"/>
</dbReference>
<name>A0A139HQF9_9PEZI</name>
<evidence type="ECO:0000313" key="2">
    <source>
        <dbReference type="Proteomes" id="UP000073492"/>
    </source>
</evidence>
<protein>
    <submittedName>
        <fullName evidence="1">Uncharacterized protein</fullName>
    </submittedName>
</protein>
<accession>A0A139HQF9</accession>
<proteinExistence type="predicted"/>
<organism evidence="1 2">
    <name type="scientific">Pseudocercospora musae</name>
    <dbReference type="NCBI Taxonomy" id="113226"/>
    <lineage>
        <taxon>Eukaryota</taxon>
        <taxon>Fungi</taxon>
        <taxon>Dikarya</taxon>
        <taxon>Ascomycota</taxon>
        <taxon>Pezizomycotina</taxon>
        <taxon>Dothideomycetes</taxon>
        <taxon>Dothideomycetidae</taxon>
        <taxon>Mycosphaerellales</taxon>
        <taxon>Mycosphaerellaceae</taxon>
        <taxon>Pseudocercospora</taxon>
    </lineage>
</organism>
<gene>
    <name evidence="1" type="ORF">AC579_624</name>
</gene>
<dbReference type="AlphaFoldDB" id="A0A139HQF9"/>
<sequence length="181" mass="20382">MAGKLDGKYGIVARTRMPNVYNNVSDMPAHSAILNMAGIRNLLAYPHEVLTCVLRDEHREAQIRTLRDQLESHVCISLKEIVDYEPLSHLPGARHWALHHQYLCENVIGYLHKHNQSAEERRRNDAFLGFLTTYGLTPPESHYHPAVVTAAITWIARSQTPGANLHHVIAMPLAHGLPPEP</sequence>
<comment type="caution">
    <text evidence="1">The sequence shown here is derived from an EMBL/GenBank/DDBJ whole genome shotgun (WGS) entry which is preliminary data.</text>
</comment>
<keyword evidence="2" id="KW-1185">Reference proteome</keyword>
<evidence type="ECO:0000313" key="1">
    <source>
        <dbReference type="EMBL" id="KXT04721.1"/>
    </source>
</evidence>
<dbReference type="EMBL" id="LFZO01000581">
    <property type="protein sequence ID" value="KXT04721.1"/>
    <property type="molecule type" value="Genomic_DNA"/>
</dbReference>
<reference evidence="1 2" key="1">
    <citation type="submission" date="2015-07" db="EMBL/GenBank/DDBJ databases">
        <title>Comparative genomics of the Sigatoka disease complex on banana suggests a link between parallel evolutionary changes in Pseudocercospora fijiensis and Pseudocercospora eumusae and increased virulence on the banana host.</title>
        <authorList>
            <person name="Chang T.-C."/>
            <person name="Salvucci A."/>
            <person name="Crous P.W."/>
            <person name="Stergiopoulos I."/>
        </authorList>
    </citation>
    <scope>NUCLEOTIDE SEQUENCE [LARGE SCALE GENOMIC DNA]</scope>
    <source>
        <strain evidence="1 2">CBS 116634</strain>
    </source>
</reference>
<dbReference type="OrthoDB" id="3643320at2759"/>